<feature type="transmembrane region" description="Helical" evidence="8">
    <location>
        <begin position="272"/>
        <end position="292"/>
    </location>
</feature>
<feature type="transmembrane region" description="Helical" evidence="8">
    <location>
        <begin position="150"/>
        <end position="173"/>
    </location>
</feature>
<comment type="caution">
    <text evidence="9">The sequence shown here is derived from an EMBL/GenBank/DDBJ whole genome shotgun (WGS) entry which is preliminary data.</text>
</comment>
<feature type="transmembrane region" description="Helical" evidence="8">
    <location>
        <begin position="101"/>
        <end position="122"/>
    </location>
</feature>
<feature type="transmembrane region" description="Helical" evidence="8">
    <location>
        <begin position="485"/>
        <end position="507"/>
    </location>
</feature>
<evidence type="ECO:0000313" key="10">
    <source>
        <dbReference type="Proteomes" id="UP001596425"/>
    </source>
</evidence>
<proteinExistence type="inferred from homology"/>
<dbReference type="NCBIfam" id="NF007399">
    <property type="entry name" value="PRK09928.1"/>
    <property type="match status" value="1"/>
</dbReference>
<feature type="transmembrane region" description="Helical" evidence="8">
    <location>
        <begin position="194"/>
        <end position="222"/>
    </location>
</feature>
<evidence type="ECO:0000256" key="4">
    <source>
        <dbReference type="ARBA" id="ARBA00022475"/>
    </source>
</evidence>
<feature type="transmembrane region" description="Helical" evidence="8">
    <location>
        <begin position="62"/>
        <end position="81"/>
    </location>
</feature>
<keyword evidence="6 8" id="KW-1133">Transmembrane helix</keyword>
<evidence type="ECO:0000256" key="5">
    <source>
        <dbReference type="ARBA" id="ARBA00022692"/>
    </source>
</evidence>
<feature type="transmembrane region" description="Helical" evidence="8">
    <location>
        <begin position="242"/>
        <end position="260"/>
    </location>
</feature>
<dbReference type="PROSITE" id="PS01303">
    <property type="entry name" value="BCCT"/>
    <property type="match status" value="1"/>
</dbReference>
<dbReference type="InterPro" id="IPR000060">
    <property type="entry name" value="BCCT_transptr"/>
</dbReference>
<evidence type="ECO:0000256" key="6">
    <source>
        <dbReference type="ARBA" id="ARBA00022989"/>
    </source>
</evidence>
<keyword evidence="3" id="KW-0813">Transport</keyword>
<evidence type="ECO:0000256" key="8">
    <source>
        <dbReference type="SAM" id="Phobius"/>
    </source>
</evidence>
<evidence type="ECO:0000256" key="2">
    <source>
        <dbReference type="ARBA" id="ARBA00005658"/>
    </source>
</evidence>
<dbReference type="Pfam" id="PF02028">
    <property type="entry name" value="BCCT"/>
    <property type="match status" value="1"/>
</dbReference>
<dbReference type="NCBIfam" id="TIGR00842">
    <property type="entry name" value="bcct"/>
    <property type="match status" value="1"/>
</dbReference>
<protein>
    <submittedName>
        <fullName evidence="9">Choline BCCT transporter BetT</fullName>
    </submittedName>
</protein>
<evidence type="ECO:0000256" key="7">
    <source>
        <dbReference type="ARBA" id="ARBA00023136"/>
    </source>
</evidence>
<keyword evidence="5 8" id="KW-0812">Transmembrane</keyword>
<feature type="transmembrane region" description="Helical" evidence="8">
    <location>
        <begin position="357"/>
        <end position="375"/>
    </location>
</feature>
<dbReference type="PANTHER" id="PTHR30047">
    <property type="entry name" value="HIGH-AFFINITY CHOLINE TRANSPORT PROTEIN-RELATED"/>
    <property type="match status" value="1"/>
</dbReference>
<dbReference type="Proteomes" id="UP001596425">
    <property type="component" value="Unassembled WGS sequence"/>
</dbReference>
<sequence>MHAAKPSADSSKATEAEAHIKPLVFYGSVVGIVLFSLWAMFFTDQAGAAINWALSRISSGFGWFYFIAVVAYLTFVIVVAVSKFGDIKLGPDHAEPEFNVVTWAAMLFSAGIGIDLIFYCIVEPVTQFMAPPVGEGGSVEAARHAMELTFLHWGLSGWGVYTLVGMALAFFSYRHGLPLTIRSSLYALFGKRILGGLGNAVDIAAVLGTVFGVATSLGIGIIQLNFGLKYMFGVPENTLTQASLAVMIVVFSAISAATGVERGIRRLSEFNMLLAVLLMLFVLFSGKTRFLLDAFVTNIGDYLQHFVELSFNTYAFDPPTDWLNAWTLFFWAWWIAWGPFVGLFLARISRGRTIRSFVAGTLILPFTFMAAWMAFMGNSAIDMVMGGATEFGREAMANPGSAIYLFLEQLPWALITTIAVTILSIVFFITSGDSGSLVLSNLTCRIANPNHDAPPWMRIIWAAIIGIVTVALLMTGGLAALQGAVVIMGLPFTFVLILMMLSLYKALSLEGLKTASMQDSLSGHLSGRTMSREGQTNWAQRLARAISFPTEKQVAQFIERNVHPAFEAVEQELIDKGYAVTISGETGERLHLALNVDLGGEVDFTYQVWPRQCTMPGFTLMAEKARSSYYRLEPHLREGGLTYDLMGYTREQVIGDIVDHFEAHLQYLHMRRELAARTPGEEGQPGAI</sequence>
<feature type="transmembrane region" description="Helical" evidence="8">
    <location>
        <begin position="459"/>
        <end position="479"/>
    </location>
</feature>
<feature type="transmembrane region" description="Helical" evidence="8">
    <location>
        <begin position="410"/>
        <end position="430"/>
    </location>
</feature>
<keyword evidence="7 8" id="KW-0472">Membrane</keyword>
<accession>A0ABW1YP53</accession>
<keyword evidence="10" id="KW-1185">Reference proteome</keyword>
<comment type="subcellular location">
    <subcellularLocation>
        <location evidence="1">Cell membrane</location>
        <topology evidence="1">Multi-pass membrane protein</topology>
    </subcellularLocation>
</comment>
<feature type="transmembrane region" description="Helical" evidence="8">
    <location>
        <begin position="23"/>
        <end position="42"/>
    </location>
</feature>
<organism evidence="9 10">
    <name type="scientific">Microbulbifer taiwanensis</name>
    <dbReference type="NCBI Taxonomy" id="986746"/>
    <lineage>
        <taxon>Bacteria</taxon>
        <taxon>Pseudomonadati</taxon>
        <taxon>Pseudomonadota</taxon>
        <taxon>Gammaproteobacteria</taxon>
        <taxon>Cellvibrionales</taxon>
        <taxon>Microbulbiferaceae</taxon>
        <taxon>Microbulbifer</taxon>
    </lineage>
</organism>
<dbReference type="InterPro" id="IPR018093">
    <property type="entry name" value="BCCT_CS"/>
</dbReference>
<name>A0ABW1YP53_9GAMM</name>
<evidence type="ECO:0000256" key="1">
    <source>
        <dbReference type="ARBA" id="ARBA00004651"/>
    </source>
</evidence>
<keyword evidence="4" id="KW-1003">Cell membrane</keyword>
<evidence type="ECO:0000313" key="9">
    <source>
        <dbReference type="EMBL" id="MFC6634401.1"/>
    </source>
</evidence>
<reference evidence="10" key="1">
    <citation type="journal article" date="2019" name="Int. J. Syst. Evol. Microbiol.">
        <title>The Global Catalogue of Microorganisms (GCM) 10K type strain sequencing project: providing services to taxonomists for standard genome sequencing and annotation.</title>
        <authorList>
            <consortium name="The Broad Institute Genomics Platform"/>
            <consortium name="The Broad Institute Genome Sequencing Center for Infectious Disease"/>
            <person name="Wu L."/>
            <person name="Ma J."/>
        </authorList>
    </citation>
    <scope>NUCLEOTIDE SEQUENCE [LARGE SCALE GENOMIC DNA]</scope>
    <source>
        <strain evidence="10">CGMCC 1.13718</strain>
    </source>
</reference>
<gene>
    <name evidence="9" type="primary">betT</name>
    <name evidence="9" type="ORF">ACFQBM_13955</name>
</gene>
<dbReference type="EMBL" id="JBHSVR010000001">
    <property type="protein sequence ID" value="MFC6634401.1"/>
    <property type="molecule type" value="Genomic_DNA"/>
</dbReference>
<dbReference type="RefSeq" id="WP_193193870.1">
    <property type="nucleotide sequence ID" value="NZ_JACZFR010000051.1"/>
</dbReference>
<feature type="transmembrane region" description="Helical" evidence="8">
    <location>
        <begin position="325"/>
        <end position="345"/>
    </location>
</feature>
<evidence type="ECO:0000256" key="3">
    <source>
        <dbReference type="ARBA" id="ARBA00022448"/>
    </source>
</evidence>
<dbReference type="PANTHER" id="PTHR30047:SF7">
    <property type="entry name" value="HIGH-AFFINITY CHOLINE TRANSPORT PROTEIN"/>
    <property type="match status" value="1"/>
</dbReference>
<comment type="similarity">
    <text evidence="2">Belongs to the BCCT transporter (TC 2.A.15) family.</text>
</comment>